<dbReference type="InterPro" id="IPR046672">
    <property type="entry name" value="DUF6542"/>
</dbReference>
<feature type="transmembrane region" description="Helical" evidence="2">
    <location>
        <begin position="12"/>
        <end position="34"/>
    </location>
</feature>
<name>A0A3A4KLS3_9NOCA</name>
<keyword evidence="2" id="KW-1133">Transmembrane helix</keyword>
<comment type="caution">
    <text evidence="4">The sequence shown here is derived from an EMBL/GenBank/DDBJ whole genome shotgun (WGS) entry which is preliminary data.</text>
</comment>
<protein>
    <recommendedName>
        <fullName evidence="3">DUF6542 domain-containing protein</fullName>
    </recommendedName>
</protein>
<keyword evidence="2" id="KW-0472">Membrane</keyword>
<organism evidence="4 5">
    <name type="scientific">Nocardia panacis</name>
    <dbReference type="NCBI Taxonomy" id="2340916"/>
    <lineage>
        <taxon>Bacteria</taxon>
        <taxon>Bacillati</taxon>
        <taxon>Actinomycetota</taxon>
        <taxon>Actinomycetes</taxon>
        <taxon>Mycobacteriales</taxon>
        <taxon>Nocardiaceae</taxon>
        <taxon>Nocardia</taxon>
    </lineage>
</organism>
<dbReference type="PROSITE" id="PS51257">
    <property type="entry name" value="PROKAR_LIPOPROTEIN"/>
    <property type="match status" value="1"/>
</dbReference>
<dbReference type="EMBL" id="QZFU01000017">
    <property type="protein sequence ID" value="RJO75889.1"/>
    <property type="molecule type" value="Genomic_DNA"/>
</dbReference>
<keyword evidence="2" id="KW-0812">Transmembrane</keyword>
<evidence type="ECO:0000259" key="3">
    <source>
        <dbReference type="Pfam" id="PF20177"/>
    </source>
</evidence>
<feature type="transmembrane region" description="Helical" evidence="2">
    <location>
        <begin position="71"/>
        <end position="89"/>
    </location>
</feature>
<keyword evidence="5" id="KW-1185">Reference proteome</keyword>
<accession>A0A3A4KLS3</accession>
<evidence type="ECO:0000313" key="5">
    <source>
        <dbReference type="Proteomes" id="UP000266677"/>
    </source>
</evidence>
<evidence type="ECO:0000256" key="2">
    <source>
        <dbReference type="SAM" id="Phobius"/>
    </source>
</evidence>
<feature type="compositionally biased region" description="Basic and acidic residues" evidence="1">
    <location>
        <begin position="253"/>
        <end position="277"/>
    </location>
</feature>
<dbReference type="AlphaFoldDB" id="A0A3A4KLS3"/>
<feature type="transmembrane region" description="Helical" evidence="2">
    <location>
        <begin position="109"/>
        <end position="132"/>
    </location>
</feature>
<sequence>MPAPQRSILPTVPGVPVIAAVLIAVACTVVGFVIDARGEGDELTNWFAGAYVTGCVIAVLVVRYRALFTTLVLPPLLLFLAVPLAYQKLSGHASTGMKDVLLNLAIPLVNRFPVMVLATALAVAVGILRVVLHRRADGAGQPAPRRRGERPGGDRSTRGRGTRRAQPAESSRRTRRPQPEIDDPDTVQHLPRVNPRRPPAEAPPRGRGYSRETRSRSAAPRRESFAPRSEELPRTAARGRGAEVPPHPRPNVRYRDREGQPELREVNRHHRRDPDDY</sequence>
<evidence type="ECO:0000313" key="4">
    <source>
        <dbReference type="EMBL" id="RJO75889.1"/>
    </source>
</evidence>
<reference evidence="4 5" key="1">
    <citation type="submission" date="2018-09" db="EMBL/GenBank/DDBJ databases">
        <title>YIM PH21274 draft genome.</title>
        <authorList>
            <person name="Miao C."/>
        </authorList>
    </citation>
    <scope>NUCLEOTIDE SEQUENCE [LARGE SCALE GENOMIC DNA]</scope>
    <source>
        <strain evidence="4 5">YIM PH 21724</strain>
    </source>
</reference>
<feature type="transmembrane region" description="Helical" evidence="2">
    <location>
        <begin position="46"/>
        <end position="64"/>
    </location>
</feature>
<feature type="compositionally biased region" description="Basic and acidic residues" evidence="1">
    <location>
        <begin position="209"/>
        <end position="233"/>
    </location>
</feature>
<feature type="domain" description="DUF6542" evidence="3">
    <location>
        <begin position="14"/>
        <end position="135"/>
    </location>
</feature>
<dbReference type="Pfam" id="PF20177">
    <property type="entry name" value="DUF6542"/>
    <property type="match status" value="1"/>
</dbReference>
<evidence type="ECO:0000256" key="1">
    <source>
        <dbReference type="SAM" id="MobiDB-lite"/>
    </source>
</evidence>
<dbReference type="OrthoDB" id="5192877at2"/>
<gene>
    <name evidence="4" type="ORF">D5S18_13555</name>
</gene>
<dbReference type="Proteomes" id="UP000266677">
    <property type="component" value="Unassembled WGS sequence"/>
</dbReference>
<proteinExistence type="predicted"/>
<feature type="region of interest" description="Disordered" evidence="1">
    <location>
        <begin position="138"/>
        <end position="277"/>
    </location>
</feature>